<dbReference type="Pfam" id="PF13384">
    <property type="entry name" value="HTH_23"/>
    <property type="match status" value="1"/>
</dbReference>
<keyword evidence="2" id="KW-1185">Reference proteome</keyword>
<proteinExistence type="predicted"/>
<evidence type="ECO:0000313" key="1">
    <source>
        <dbReference type="EMBL" id="MET3868276.1"/>
    </source>
</evidence>
<evidence type="ECO:0000313" key="2">
    <source>
        <dbReference type="Proteomes" id="UP001549119"/>
    </source>
</evidence>
<protein>
    <recommendedName>
        <fullName evidence="3">Homeodomain-like domain-containing protein</fullName>
    </recommendedName>
</protein>
<sequence>MAWPSRERLHHPVSGESYAALRDKARAMRTAGATEAAIVAALDVSKPTVWRWVRDLPCHKAVARANQYAGAQQRRLYPQGTAAYAAKLRRAEIPLPARIRLAQDAAR</sequence>
<accession>A0ABV2NPI0</accession>
<dbReference type="Proteomes" id="UP001549119">
    <property type="component" value="Unassembled WGS sequence"/>
</dbReference>
<dbReference type="EMBL" id="JBEPNW010000002">
    <property type="protein sequence ID" value="MET3868276.1"/>
    <property type="molecule type" value="Genomic_DNA"/>
</dbReference>
<organism evidence="1 2">
    <name type="scientific">Methylobacterium radiotolerans</name>
    <dbReference type="NCBI Taxonomy" id="31998"/>
    <lineage>
        <taxon>Bacteria</taxon>
        <taxon>Pseudomonadati</taxon>
        <taxon>Pseudomonadota</taxon>
        <taxon>Alphaproteobacteria</taxon>
        <taxon>Hyphomicrobiales</taxon>
        <taxon>Methylobacteriaceae</taxon>
        <taxon>Methylobacterium</taxon>
    </lineage>
</organism>
<reference evidence="1 2" key="1">
    <citation type="submission" date="2024-06" db="EMBL/GenBank/DDBJ databases">
        <title>Genomics of switchgrass bacterial isolates.</title>
        <authorList>
            <person name="Shade A."/>
        </authorList>
    </citation>
    <scope>NUCLEOTIDE SEQUENCE [LARGE SCALE GENOMIC DNA]</scope>
    <source>
        <strain evidence="1 2">PvP084</strain>
    </source>
</reference>
<name>A0ABV2NPI0_9HYPH</name>
<gene>
    <name evidence="1" type="ORF">ABIC20_005585</name>
</gene>
<dbReference type="RefSeq" id="WP_209650494.1">
    <property type="nucleotide sequence ID" value="NZ_JBEPNV010000001.1"/>
</dbReference>
<comment type="caution">
    <text evidence="1">The sequence shown here is derived from an EMBL/GenBank/DDBJ whole genome shotgun (WGS) entry which is preliminary data.</text>
</comment>
<evidence type="ECO:0008006" key="3">
    <source>
        <dbReference type="Google" id="ProtNLM"/>
    </source>
</evidence>